<dbReference type="Pfam" id="PF01266">
    <property type="entry name" value="DAO"/>
    <property type="match status" value="1"/>
</dbReference>
<keyword evidence="3" id="KW-0285">Flavoprotein</keyword>
<organism evidence="8 9">
    <name type="scientific">Dyella jejuensis</name>
    <dbReference type="NCBI Taxonomy" id="1432009"/>
    <lineage>
        <taxon>Bacteria</taxon>
        <taxon>Pseudomonadati</taxon>
        <taxon>Pseudomonadota</taxon>
        <taxon>Gammaproteobacteria</taxon>
        <taxon>Lysobacterales</taxon>
        <taxon>Rhodanobacteraceae</taxon>
        <taxon>Dyella</taxon>
    </lineage>
</organism>
<evidence type="ECO:0000256" key="4">
    <source>
        <dbReference type="ARBA" id="ARBA00022827"/>
    </source>
</evidence>
<evidence type="ECO:0000313" key="8">
    <source>
        <dbReference type="EMBL" id="MFK2899357.1"/>
    </source>
</evidence>
<evidence type="ECO:0000313" key="9">
    <source>
        <dbReference type="Proteomes" id="UP001620461"/>
    </source>
</evidence>
<keyword evidence="4" id="KW-0274">FAD</keyword>
<comment type="cofactor">
    <cofactor evidence="1">
        <name>FAD</name>
        <dbReference type="ChEBI" id="CHEBI:57692"/>
    </cofactor>
</comment>
<evidence type="ECO:0000256" key="1">
    <source>
        <dbReference type="ARBA" id="ARBA00001974"/>
    </source>
</evidence>
<dbReference type="Gene3D" id="3.50.50.60">
    <property type="entry name" value="FAD/NAD(P)-binding domain"/>
    <property type="match status" value="2"/>
</dbReference>
<evidence type="ECO:0000259" key="6">
    <source>
        <dbReference type="Pfam" id="PF01266"/>
    </source>
</evidence>
<comment type="similarity">
    <text evidence="2">Belongs to the GMC oxidoreductase family.</text>
</comment>
<evidence type="ECO:0000256" key="2">
    <source>
        <dbReference type="ARBA" id="ARBA00010790"/>
    </source>
</evidence>
<reference evidence="8 9" key="1">
    <citation type="submission" date="2020-10" db="EMBL/GenBank/DDBJ databases">
        <title>Phylogeny of dyella-like bacteria.</title>
        <authorList>
            <person name="Fu J."/>
        </authorList>
    </citation>
    <scope>NUCLEOTIDE SEQUENCE [LARGE SCALE GENOMIC DNA]</scope>
    <source>
        <strain evidence="8 9">JP1</strain>
    </source>
</reference>
<dbReference type="InterPro" id="IPR007867">
    <property type="entry name" value="GMC_OxRtase_C"/>
</dbReference>
<sequence>MNSTSLSADVVIVGAGAAGSIAALELANSGLSVLVLDAGPRVTRGEIVENFRNAPITTRALTTPYPPKPWALSSTFYNVDGTVLDYLQVSGPDGDAYQTDYMRLVGGTTWHWAGCAWRHLPNDFRLKSTYGVGRDWPIGYDDLEPYYYRAEQIWGVCGPDPLNGAGQEFLGSPRKQKYPMELMPWTYTSRIFDEAVRNYTACRLVHEPEARNTRPYEGRPTCAGNNNCMPICPIGAMYNAMETVIKAEKAGARVMENSVVYRIETNPANNEVVAVHFYNPNRESFRVTGKTFILAAHNIETVKLMLFSKDSKNPNGIANKNDQVGRCMMEHAGTEVQFTCKDPVWMGQGPQHNAAVDTWRDGPWRNGMSASIHRIDEVNMTAQVTEAALKKGWVGKPLDQAIRHGTARRIEISSHHAVLPNPENRLTLADKQDMLGINYPSVHYSIDDYTRRSAVRTVKELYEPLIEGMGGTDVLYIPDPTNPYKFAAEDHPMGGALMGDDPNTSVVDAQCRSHELKNLYIASSAVFVSTGTANPTLTIAAISLRIADTIKAELAHG</sequence>
<proteinExistence type="inferred from homology"/>
<keyword evidence="5" id="KW-0560">Oxidoreductase</keyword>
<comment type="caution">
    <text evidence="8">The sequence shown here is derived from an EMBL/GenBank/DDBJ whole genome shotgun (WGS) entry which is preliminary data.</text>
</comment>
<feature type="domain" description="FAD dependent oxidoreductase" evidence="6">
    <location>
        <begin position="9"/>
        <end position="44"/>
    </location>
</feature>
<feature type="domain" description="Glucose-methanol-choline oxidoreductase C-terminal" evidence="7">
    <location>
        <begin position="420"/>
        <end position="542"/>
    </location>
</feature>
<dbReference type="Pfam" id="PF05199">
    <property type="entry name" value="GMC_oxred_C"/>
    <property type="match status" value="1"/>
</dbReference>
<protein>
    <submittedName>
        <fullName evidence="8">GMC family oxidoreductase</fullName>
    </submittedName>
</protein>
<name>A0ABW8JE41_9GAMM</name>
<dbReference type="InterPro" id="IPR051473">
    <property type="entry name" value="P2Ox-like"/>
</dbReference>
<dbReference type="InterPro" id="IPR006076">
    <property type="entry name" value="FAD-dep_OxRdtase"/>
</dbReference>
<dbReference type="InterPro" id="IPR036188">
    <property type="entry name" value="FAD/NAD-bd_sf"/>
</dbReference>
<gene>
    <name evidence="8" type="ORF">ISP15_03350</name>
</gene>
<evidence type="ECO:0000256" key="3">
    <source>
        <dbReference type="ARBA" id="ARBA00022630"/>
    </source>
</evidence>
<keyword evidence="9" id="KW-1185">Reference proteome</keyword>
<evidence type="ECO:0000259" key="7">
    <source>
        <dbReference type="Pfam" id="PF05199"/>
    </source>
</evidence>
<accession>A0ABW8JE41</accession>
<dbReference type="SUPFAM" id="SSF51905">
    <property type="entry name" value="FAD/NAD(P)-binding domain"/>
    <property type="match status" value="1"/>
</dbReference>
<dbReference type="EMBL" id="JADIKJ010000002">
    <property type="protein sequence ID" value="MFK2899357.1"/>
    <property type="molecule type" value="Genomic_DNA"/>
</dbReference>
<dbReference type="PANTHER" id="PTHR42784">
    <property type="entry name" value="PYRANOSE 2-OXIDASE"/>
    <property type="match status" value="1"/>
</dbReference>
<dbReference type="Proteomes" id="UP001620461">
    <property type="component" value="Unassembled WGS sequence"/>
</dbReference>
<dbReference type="RefSeq" id="WP_404545074.1">
    <property type="nucleotide sequence ID" value="NZ_JADIKJ010000002.1"/>
</dbReference>
<dbReference type="PANTHER" id="PTHR42784:SF1">
    <property type="entry name" value="PYRANOSE 2-OXIDASE"/>
    <property type="match status" value="1"/>
</dbReference>
<evidence type="ECO:0000256" key="5">
    <source>
        <dbReference type="ARBA" id="ARBA00023002"/>
    </source>
</evidence>